<dbReference type="PANTHER" id="PTHR47053">
    <property type="entry name" value="MUREIN DD-ENDOPEPTIDASE MEPH-RELATED"/>
    <property type="match status" value="1"/>
</dbReference>
<feature type="compositionally biased region" description="Low complexity" evidence="5">
    <location>
        <begin position="188"/>
        <end position="219"/>
    </location>
</feature>
<dbReference type="Pfam" id="PF00877">
    <property type="entry name" value="NLPC_P60"/>
    <property type="match status" value="1"/>
</dbReference>
<gene>
    <name evidence="9" type="ordered locus">Clole_1652</name>
</gene>
<evidence type="ECO:0000256" key="4">
    <source>
        <dbReference type="ARBA" id="ARBA00022807"/>
    </source>
</evidence>
<evidence type="ECO:0000259" key="7">
    <source>
        <dbReference type="PROSITE" id="PS51781"/>
    </source>
</evidence>
<name>F2JLI5_CELLD</name>
<feature type="region of interest" description="Disordered" evidence="5">
    <location>
        <begin position="186"/>
        <end position="219"/>
    </location>
</feature>
<keyword evidence="2" id="KW-0645">Protease</keyword>
<dbReference type="SMART" id="SM00287">
    <property type="entry name" value="SH3b"/>
    <property type="match status" value="2"/>
</dbReference>
<dbReference type="InterPro" id="IPR003646">
    <property type="entry name" value="SH3-like_bac-type"/>
</dbReference>
<evidence type="ECO:0000256" key="1">
    <source>
        <dbReference type="ARBA" id="ARBA00007074"/>
    </source>
</evidence>
<evidence type="ECO:0000259" key="8">
    <source>
        <dbReference type="PROSITE" id="PS51935"/>
    </source>
</evidence>
<keyword evidence="4" id="KW-0788">Thiol protease</keyword>
<feature type="signal peptide" evidence="6">
    <location>
        <begin position="1"/>
        <end position="23"/>
    </location>
</feature>
<dbReference type="STRING" id="642492.Clole_1652"/>
<keyword evidence="10" id="KW-1185">Reference proteome</keyword>
<dbReference type="GO" id="GO:0006508">
    <property type="term" value="P:proteolysis"/>
    <property type="evidence" value="ECO:0007669"/>
    <property type="project" value="UniProtKB-KW"/>
</dbReference>
<dbReference type="Pfam" id="PF08239">
    <property type="entry name" value="SH3_3"/>
    <property type="match status" value="2"/>
</dbReference>
<evidence type="ECO:0000256" key="2">
    <source>
        <dbReference type="ARBA" id="ARBA00022670"/>
    </source>
</evidence>
<dbReference type="Gene3D" id="2.30.30.40">
    <property type="entry name" value="SH3 Domains"/>
    <property type="match status" value="2"/>
</dbReference>
<dbReference type="InterPro" id="IPR051202">
    <property type="entry name" value="Peptidase_C40"/>
</dbReference>
<dbReference type="RefSeq" id="WP_013656673.1">
    <property type="nucleotide sequence ID" value="NC_015275.1"/>
</dbReference>
<dbReference type="AlphaFoldDB" id="F2JLI5"/>
<feature type="chain" id="PRO_5038659948" evidence="6">
    <location>
        <begin position="24"/>
        <end position="344"/>
    </location>
</feature>
<organism evidence="9 10">
    <name type="scientific">Cellulosilyticum lentocellum (strain ATCC 49066 / DSM 5427 / NCIMB 11756 / RHM5)</name>
    <name type="common">Clostridium lentocellum</name>
    <dbReference type="NCBI Taxonomy" id="642492"/>
    <lineage>
        <taxon>Bacteria</taxon>
        <taxon>Bacillati</taxon>
        <taxon>Bacillota</taxon>
        <taxon>Clostridia</taxon>
        <taxon>Lachnospirales</taxon>
        <taxon>Cellulosilyticaceae</taxon>
        <taxon>Cellulosilyticum</taxon>
    </lineage>
</organism>
<dbReference type="PANTHER" id="PTHR47053:SF1">
    <property type="entry name" value="MUREIN DD-ENDOPEPTIDASE MEPH-RELATED"/>
    <property type="match status" value="1"/>
</dbReference>
<dbReference type="GO" id="GO:0008234">
    <property type="term" value="F:cysteine-type peptidase activity"/>
    <property type="evidence" value="ECO:0007669"/>
    <property type="project" value="UniProtKB-KW"/>
</dbReference>
<evidence type="ECO:0000256" key="6">
    <source>
        <dbReference type="SAM" id="SignalP"/>
    </source>
</evidence>
<dbReference type="PROSITE" id="PS51935">
    <property type="entry name" value="NLPC_P60"/>
    <property type="match status" value="1"/>
</dbReference>
<evidence type="ECO:0000256" key="3">
    <source>
        <dbReference type="ARBA" id="ARBA00022801"/>
    </source>
</evidence>
<dbReference type="EMBL" id="CP002582">
    <property type="protein sequence ID" value="ADZ83376.1"/>
    <property type="molecule type" value="Genomic_DNA"/>
</dbReference>
<sequence length="344" mass="36732">MRLKKVVLSTLVGVAAIMVPSLAYGQAYGTVATQTLNVRDGAKLEASIVKQVGLGEPVEIVCEEGDWLKLILEDDSRAYVKAEYINVHRVLAVVNVNGGLNVRDYPSTENGKVIGSFSNGDEISVSYSVGDWYKVSQEGFEGYVSKDYVKNSTEVDFLSYLPNKRLTEIERMTVTQEEAQAIMVETDNSSSSNGSTSSNNGASSNSGSSSNSSNQNYTSSGSGAGDAVVAYAKQFLGNPYVYGGNSLTNGVDCSGFTSQIMRNFGISLNRSSSAQYANNGYYVSSDSLQKGDLVFYGYNGHVSHVAIYIGGGQVIHANDERTGICISNVFPSGGKPYIGAKRVL</sequence>
<accession>F2JLI5</accession>
<comment type="similarity">
    <text evidence="1">Belongs to the peptidase C40 family.</text>
</comment>
<keyword evidence="6" id="KW-0732">Signal</keyword>
<dbReference type="Proteomes" id="UP000008467">
    <property type="component" value="Chromosome"/>
</dbReference>
<dbReference type="eggNOG" id="COG0791">
    <property type="taxonomic scope" value="Bacteria"/>
</dbReference>
<dbReference type="HOGENOM" id="CLU_016043_13_4_9"/>
<keyword evidence="3" id="KW-0378">Hydrolase</keyword>
<evidence type="ECO:0000256" key="5">
    <source>
        <dbReference type="SAM" id="MobiDB-lite"/>
    </source>
</evidence>
<dbReference type="PROSITE" id="PS51781">
    <property type="entry name" value="SH3B"/>
    <property type="match status" value="1"/>
</dbReference>
<evidence type="ECO:0000313" key="9">
    <source>
        <dbReference type="EMBL" id="ADZ83376.1"/>
    </source>
</evidence>
<reference evidence="9 10" key="1">
    <citation type="journal article" date="2011" name="J. Bacteriol.">
        <title>Complete genome sequence of the cellulose-degrading bacterium Cellulosilyticum lentocellum.</title>
        <authorList>
            <consortium name="US DOE Joint Genome Institute"/>
            <person name="Miller D.A."/>
            <person name="Suen G."/>
            <person name="Bruce D."/>
            <person name="Copeland A."/>
            <person name="Cheng J.F."/>
            <person name="Detter C."/>
            <person name="Goodwin L.A."/>
            <person name="Han C.S."/>
            <person name="Hauser L.J."/>
            <person name="Land M.L."/>
            <person name="Lapidus A."/>
            <person name="Lucas S."/>
            <person name="Meincke L."/>
            <person name="Pitluck S."/>
            <person name="Tapia R."/>
            <person name="Teshima H."/>
            <person name="Woyke T."/>
            <person name="Fox B.G."/>
            <person name="Angert E.R."/>
            <person name="Currie C.R."/>
        </authorList>
    </citation>
    <scope>NUCLEOTIDE SEQUENCE [LARGE SCALE GENOMIC DNA]</scope>
    <source>
        <strain evidence="10">ATCC 49066 / DSM 5427 / NCIMB 11756 / RHM5</strain>
    </source>
</reference>
<dbReference type="InterPro" id="IPR038765">
    <property type="entry name" value="Papain-like_cys_pep_sf"/>
</dbReference>
<evidence type="ECO:0000313" key="10">
    <source>
        <dbReference type="Proteomes" id="UP000008467"/>
    </source>
</evidence>
<feature type="domain" description="NlpC/P60" evidence="8">
    <location>
        <begin position="222"/>
        <end position="344"/>
    </location>
</feature>
<feature type="domain" description="SH3b" evidence="7">
    <location>
        <begin position="89"/>
        <end position="153"/>
    </location>
</feature>
<proteinExistence type="inferred from homology"/>
<dbReference type="Gene3D" id="3.90.1720.10">
    <property type="entry name" value="endopeptidase domain like (from Nostoc punctiforme)"/>
    <property type="match status" value="1"/>
</dbReference>
<dbReference type="InterPro" id="IPR000064">
    <property type="entry name" value="NLP_P60_dom"/>
</dbReference>
<protein>
    <submittedName>
        <fullName evidence="9">NLP/P60 protein</fullName>
    </submittedName>
</protein>
<dbReference type="SUPFAM" id="SSF54001">
    <property type="entry name" value="Cysteine proteinases"/>
    <property type="match status" value="1"/>
</dbReference>
<dbReference type="KEGG" id="cle:Clole_1652"/>